<organism evidence="1 2">
    <name type="scientific">Rhodovulum iodosum</name>
    <dbReference type="NCBI Taxonomy" id="68291"/>
    <lineage>
        <taxon>Bacteria</taxon>
        <taxon>Pseudomonadati</taxon>
        <taxon>Pseudomonadota</taxon>
        <taxon>Alphaproteobacteria</taxon>
        <taxon>Rhodobacterales</taxon>
        <taxon>Paracoccaceae</taxon>
        <taxon>Rhodovulum</taxon>
    </lineage>
</organism>
<comment type="caution">
    <text evidence="1">The sequence shown here is derived from an EMBL/GenBank/DDBJ whole genome shotgun (WGS) entry which is preliminary data.</text>
</comment>
<evidence type="ECO:0000313" key="2">
    <source>
        <dbReference type="Proteomes" id="UP001560019"/>
    </source>
</evidence>
<dbReference type="EMBL" id="JBEHHI010000003">
    <property type="protein sequence ID" value="MEX5729977.1"/>
    <property type="molecule type" value="Genomic_DNA"/>
</dbReference>
<protein>
    <recommendedName>
        <fullName evidence="3">DUF465 domain-containing protein</fullName>
    </recommendedName>
</protein>
<keyword evidence="2" id="KW-1185">Reference proteome</keyword>
<dbReference type="Proteomes" id="UP001560019">
    <property type="component" value="Unassembled WGS sequence"/>
</dbReference>
<name>A0ABV3XX89_9RHOB</name>
<gene>
    <name evidence="1" type="ORF">Ga0609869_003330</name>
</gene>
<sequence>MGLKKLAAKVADYKQRLEKGQTSEIKPDHVQKVLAKLEKKQVDLKARFDAETDPGERERLTGKLGIAREQIARARWLLDELD</sequence>
<reference evidence="1 2" key="1">
    <citation type="submission" date="2024-06" db="EMBL/GenBank/DDBJ databases">
        <title>Genome of Rhodovulum iodosum, a marine photoferrotroph.</title>
        <authorList>
            <person name="Bianchini G."/>
            <person name="Nikeleit V."/>
            <person name="Kappler A."/>
            <person name="Bryce C."/>
            <person name="Sanchez-Baracaldo P."/>
        </authorList>
    </citation>
    <scope>NUCLEOTIDE SEQUENCE [LARGE SCALE GENOMIC DNA]</scope>
    <source>
        <strain evidence="1 2">UT/N1</strain>
    </source>
</reference>
<evidence type="ECO:0008006" key="3">
    <source>
        <dbReference type="Google" id="ProtNLM"/>
    </source>
</evidence>
<proteinExistence type="predicted"/>
<accession>A0ABV3XX89</accession>
<evidence type="ECO:0000313" key="1">
    <source>
        <dbReference type="EMBL" id="MEX5729977.1"/>
    </source>
</evidence>